<dbReference type="PRINTS" id="PR00313">
    <property type="entry name" value="CABNDNGRPT"/>
</dbReference>
<dbReference type="InterPro" id="IPR001343">
    <property type="entry name" value="Hemolysn_Ca-bd"/>
</dbReference>
<protein>
    <submittedName>
        <fullName evidence="3">Calcium-binding protein</fullName>
    </submittedName>
</protein>
<accession>A0A317E4C0</accession>
<dbReference type="Pfam" id="PF00353">
    <property type="entry name" value="HemolysinCabind"/>
    <property type="match status" value="5"/>
</dbReference>
<dbReference type="InterPro" id="IPR050557">
    <property type="entry name" value="RTX_toxin/Mannuronan_C5-epim"/>
</dbReference>
<dbReference type="GO" id="GO:0005576">
    <property type="term" value="C:extracellular region"/>
    <property type="evidence" value="ECO:0007669"/>
    <property type="project" value="UniProtKB-SubCell"/>
</dbReference>
<reference evidence="4" key="1">
    <citation type="submission" date="2018-05" db="EMBL/GenBank/DDBJ databases">
        <title>Zavarzinia sp. HR-AS.</title>
        <authorList>
            <person name="Lee Y."/>
            <person name="Jeon C.O."/>
        </authorList>
    </citation>
    <scope>NUCLEOTIDE SEQUENCE [LARGE SCALE GENOMIC DNA]</scope>
    <source>
        <strain evidence="4">DSM 1231</strain>
    </source>
</reference>
<dbReference type="Gene3D" id="2.150.10.10">
    <property type="entry name" value="Serralysin-like metalloprotease, C-terminal"/>
    <property type="match status" value="4"/>
</dbReference>
<sequence>MLSGINPTDVSLVRNGNDVTLVIAASAAGAGDGGSILLKAELDDYFDRGVESIVFADGTTWSRAGLRQKLLAQTSTAGNDTVTGFNSADTIIGGHGNDSLNGAAGNDTYLYARGDGNDTITELTNNGSGDKLVLAGVNPTDVSLVRNGNDVTLMIAESAAGAGDGGSILLKAELDDYFDQGVESIVFANGTTWSRADMRVKLLAQASTTGNDTITGFNTADTITGGRGNDSLNGAAGNDTYLYARGDGNDTITEITNNGSGDKLVFFGINPTDVSLVRNGNDVSLMIAESAAGVGDGGSILLKAELDDYFDQGVESVVFANGTTWSRADMRVKLLAQASTTGNDTITGFNTADTITGGRGNDSLNGAAGNDTYLYARGDGNDTITEITNNGSGDKLVFFGINPTDVSLVRNGNDVSLMIAESAAGVGDGGSILLKAELDDYFDQGVESIVFANGTTWSRADMRVKLLAQASTTGNDTITGFNTVDTITGGRGNDTITGAAGSDIYLYARGDGDDTVTEITNNGNADRLILSDVNPADVSLVRNGNDVTLVIAASVAGAGDGGSILLKAELDDYFDLGVESIVFANGTTWGRADMRVKLLAQASTAGNDTITGFNTADTI</sequence>
<feature type="non-terminal residue" evidence="3">
    <location>
        <position position="619"/>
    </location>
</feature>
<gene>
    <name evidence="3" type="ORF">DKG75_13840</name>
</gene>
<dbReference type="AlphaFoldDB" id="A0A317E4C0"/>
<proteinExistence type="predicted"/>
<comment type="subcellular location">
    <subcellularLocation>
        <location evidence="1">Secreted</location>
    </subcellularLocation>
</comment>
<keyword evidence="2" id="KW-0964">Secreted</keyword>
<name>A0A317E4C0_9PROT</name>
<dbReference type="GO" id="GO:0005509">
    <property type="term" value="F:calcium ion binding"/>
    <property type="evidence" value="ECO:0007669"/>
    <property type="project" value="InterPro"/>
</dbReference>
<evidence type="ECO:0000256" key="2">
    <source>
        <dbReference type="ARBA" id="ARBA00022525"/>
    </source>
</evidence>
<comment type="caution">
    <text evidence="3">The sequence shown here is derived from an EMBL/GenBank/DDBJ whole genome shotgun (WGS) entry which is preliminary data.</text>
</comment>
<evidence type="ECO:0000313" key="4">
    <source>
        <dbReference type="Proteomes" id="UP000246077"/>
    </source>
</evidence>
<evidence type="ECO:0000313" key="3">
    <source>
        <dbReference type="EMBL" id="PWR21060.1"/>
    </source>
</evidence>
<dbReference type="InterPro" id="IPR011049">
    <property type="entry name" value="Serralysin-like_metalloprot_C"/>
</dbReference>
<dbReference type="Proteomes" id="UP000246077">
    <property type="component" value="Unassembled WGS sequence"/>
</dbReference>
<organism evidence="3 4">
    <name type="scientific">Zavarzinia compransoris</name>
    <dbReference type="NCBI Taxonomy" id="1264899"/>
    <lineage>
        <taxon>Bacteria</taxon>
        <taxon>Pseudomonadati</taxon>
        <taxon>Pseudomonadota</taxon>
        <taxon>Alphaproteobacteria</taxon>
        <taxon>Rhodospirillales</taxon>
        <taxon>Zavarziniaceae</taxon>
        <taxon>Zavarzinia</taxon>
    </lineage>
</organism>
<dbReference type="EMBL" id="QGLF01000003">
    <property type="protein sequence ID" value="PWR21060.1"/>
    <property type="molecule type" value="Genomic_DNA"/>
</dbReference>
<dbReference type="PANTHER" id="PTHR38340">
    <property type="entry name" value="S-LAYER PROTEIN"/>
    <property type="match status" value="1"/>
</dbReference>
<dbReference type="PANTHER" id="PTHR38340:SF1">
    <property type="entry name" value="S-LAYER PROTEIN"/>
    <property type="match status" value="1"/>
</dbReference>
<dbReference type="SUPFAM" id="SSF51120">
    <property type="entry name" value="beta-Roll"/>
    <property type="match status" value="4"/>
</dbReference>
<evidence type="ECO:0000256" key="1">
    <source>
        <dbReference type="ARBA" id="ARBA00004613"/>
    </source>
</evidence>
<keyword evidence="4" id="KW-1185">Reference proteome</keyword>